<accession>A0A7N0UTL5</accession>
<dbReference type="Gramene" id="Kaladp0081s0186.1.v1.1">
    <property type="protein sequence ID" value="Kaladp0081s0186.1.v1.1"/>
    <property type="gene ID" value="Kaladp0081s0186.v1.1"/>
</dbReference>
<dbReference type="EnsemblPlants" id="Kaladp0081s0186.1.v1.1">
    <property type="protein sequence ID" value="Kaladp0081s0186.1.v1.1"/>
    <property type="gene ID" value="Kaladp0081s0186.v1.1"/>
</dbReference>
<protein>
    <submittedName>
        <fullName evidence="1">Uncharacterized protein</fullName>
    </submittedName>
</protein>
<keyword evidence="2" id="KW-1185">Reference proteome</keyword>
<evidence type="ECO:0000313" key="2">
    <source>
        <dbReference type="Proteomes" id="UP000594263"/>
    </source>
</evidence>
<organism evidence="1 2">
    <name type="scientific">Kalanchoe fedtschenkoi</name>
    <name type="common">Lavender scallops</name>
    <name type="synonym">South American air plant</name>
    <dbReference type="NCBI Taxonomy" id="63787"/>
    <lineage>
        <taxon>Eukaryota</taxon>
        <taxon>Viridiplantae</taxon>
        <taxon>Streptophyta</taxon>
        <taxon>Embryophyta</taxon>
        <taxon>Tracheophyta</taxon>
        <taxon>Spermatophyta</taxon>
        <taxon>Magnoliopsida</taxon>
        <taxon>eudicotyledons</taxon>
        <taxon>Gunneridae</taxon>
        <taxon>Pentapetalae</taxon>
        <taxon>Saxifragales</taxon>
        <taxon>Crassulaceae</taxon>
        <taxon>Kalanchoe</taxon>
    </lineage>
</organism>
<name>A0A7N0UTL5_KALFE</name>
<dbReference type="Proteomes" id="UP000594263">
    <property type="component" value="Unplaced"/>
</dbReference>
<evidence type="ECO:0000313" key="1">
    <source>
        <dbReference type="EnsemblPlants" id="Kaladp0081s0186.1.v1.1"/>
    </source>
</evidence>
<reference evidence="1" key="1">
    <citation type="submission" date="2021-01" db="UniProtKB">
        <authorList>
            <consortium name="EnsemblPlants"/>
        </authorList>
    </citation>
    <scope>IDENTIFICATION</scope>
</reference>
<proteinExistence type="predicted"/>
<dbReference type="AlphaFoldDB" id="A0A7N0UTL5"/>
<sequence length="111" mass="12349">MYEPYLSGANYSNYSNPNNTFIYHAACNPQILQLIFSLICNSILMRASQSSLIFNVFAHVLYEPDALLFHKTKDSLSHPLAQMESALCGEGLQLHVISGSTLLFLVAFTFA</sequence>